<name>A0A830H3N4_9CHLO</name>
<dbReference type="PROSITE" id="PS50067">
    <property type="entry name" value="KINESIN_MOTOR_2"/>
    <property type="match status" value="1"/>
</dbReference>
<dbReference type="PANTHER" id="PTHR47972">
    <property type="entry name" value="KINESIN-LIKE PROTEIN KLP-3"/>
    <property type="match status" value="1"/>
</dbReference>
<evidence type="ECO:0000256" key="6">
    <source>
        <dbReference type="SAM" id="Coils"/>
    </source>
</evidence>
<feature type="compositionally biased region" description="Acidic residues" evidence="7">
    <location>
        <begin position="305"/>
        <end position="317"/>
    </location>
</feature>
<evidence type="ECO:0000256" key="1">
    <source>
        <dbReference type="ARBA" id="ARBA00022741"/>
    </source>
</evidence>
<feature type="coiled-coil region" evidence="6">
    <location>
        <begin position="367"/>
        <end position="425"/>
    </location>
</feature>
<dbReference type="EMBL" id="BNJQ01000001">
    <property type="protein sequence ID" value="GHP01624.1"/>
    <property type="molecule type" value="Genomic_DNA"/>
</dbReference>
<dbReference type="GO" id="GO:0008017">
    <property type="term" value="F:microtubule binding"/>
    <property type="evidence" value="ECO:0007669"/>
    <property type="project" value="InterPro"/>
</dbReference>
<comment type="similarity">
    <text evidence="4 5">Belongs to the TRAFAC class myosin-kinesin ATPase superfamily. Kinesin family.</text>
</comment>
<feature type="region of interest" description="Disordered" evidence="7">
    <location>
        <begin position="75"/>
        <end position="144"/>
    </location>
</feature>
<keyword evidence="10" id="KW-1185">Reference proteome</keyword>
<evidence type="ECO:0000256" key="7">
    <source>
        <dbReference type="SAM" id="MobiDB-lite"/>
    </source>
</evidence>
<keyword evidence="2 4" id="KW-0067">ATP-binding</keyword>
<keyword evidence="5" id="KW-0493">Microtubule</keyword>
<dbReference type="InterPro" id="IPR027640">
    <property type="entry name" value="Kinesin-like_fam"/>
</dbReference>
<proteinExistence type="inferred from homology"/>
<keyword evidence="6" id="KW-0175">Coiled coil</keyword>
<dbReference type="Pfam" id="PF00225">
    <property type="entry name" value="Kinesin"/>
    <property type="match status" value="1"/>
</dbReference>
<dbReference type="PROSITE" id="PS00411">
    <property type="entry name" value="KINESIN_MOTOR_1"/>
    <property type="match status" value="1"/>
</dbReference>
<feature type="region of interest" description="Disordered" evidence="7">
    <location>
        <begin position="287"/>
        <end position="328"/>
    </location>
</feature>
<evidence type="ECO:0000313" key="9">
    <source>
        <dbReference type="EMBL" id="GHP01624.1"/>
    </source>
</evidence>
<feature type="domain" description="Kinesin motor" evidence="8">
    <location>
        <begin position="446"/>
        <end position="777"/>
    </location>
</feature>
<reference evidence="9" key="1">
    <citation type="submission" date="2020-10" db="EMBL/GenBank/DDBJ databases">
        <title>Unveiling of a novel bifunctional photoreceptor, Dualchrome1, isolated from a cosmopolitan green alga.</title>
        <authorList>
            <person name="Suzuki S."/>
            <person name="Kawachi M."/>
        </authorList>
    </citation>
    <scope>NUCLEOTIDE SEQUENCE</scope>
    <source>
        <strain evidence="9">NIES 2893</strain>
    </source>
</reference>
<dbReference type="Gene3D" id="3.40.850.10">
    <property type="entry name" value="Kinesin motor domain"/>
    <property type="match status" value="1"/>
</dbReference>
<dbReference type="InterPro" id="IPR036961">
    <property type="entry name" value="Kinesin_motor_dom_sf"/>
</dbReference>
<dbReference type="InterPro" id="IPR001752">
    <property type="entry name" value="Kinesin_motor_dom"/>
</dbReference>
<evidence type="ECO:0000256" key="4">
    <source>
        <dbReference type="PROSITE-ProRule" id="PRU00283"/>
    </source>
</evidence>
<feature type="region of interest" description="Disordered" evidence="7">
    <location>
        <begin position="15"/>
        <end position="44"/>
    </location>
</feature>
<comment type="caution">
    <text evidence="9">The sequence shown here is derived from an EMBL/GenBank/DDBJ whole genome shotgun (WGS) entry which is preliminary data.</text>
</comment>
<dbReference type="InterPro" id="IPR027417">
    <property type="entry name" value="P-loop_NTPase"/>
</dbReference>
<evidence type="ECO:0000313" key="10">
    <source>
        <dbReference type="Proteomes" id="UP000660262"/>
    </source>
</evidence>
<keyword evidence="1 4" id="KW-0547">Nucleotide-binding</keyword>
<dbReference type="OrthoDB" id="3176171at2759"/>
<dbReference type="GO" id="GO:0005524">
    <property type="term" value="F:ATP binding"/>
    <property type="evidence" value="ECO:0007669"/>
    <property type="project" value="UniProtKB-UniRule"/>
</dbReference>
<feature type="compositionally biased region" description="Low complexity" evidence="7">
    <location>
        <begin position="33"/>
        <end position="43"/>
    </location>
</feature>
<evidence type="ECO:0000256" key="3">
    <source>
        <dbReference type="ARBA" id="ARBA00023175"/>
    </source>
</evidence>
<evidence type="ECO:0000256" key="5">
    <source>
        <dbReference type="RuleBase" id="RU000394"/>
    </source>
</evidence>
<dbReference type="GO" id="GO:0005874">
    <property type="term" value="C:microtubule"/>
    <property type="evidence" value="ECO:0007669"/>
    <property type="project" value="UniProtKB-KW"/>
</dbReference>
<feature type="binding site" evidence="4">
    <location>
        <begin position="536"/>
        <end position="543"/>
    </location>
    <ligand>
        <name>ATP</name>
        <dbReference type="ChEBI" id="CHEBI:30616"/>
    </ligand>
</feature>
<dbReference type="GO" id="GO:0003777">
    <property type="term" value="F:microtubule motor activity"/>
    <property type="evidence" value="ECO:0007669"/>
    <property type="project" value="InterPro"/>
</dbReference>
<protein>
    <recommendedName>
        <fullName evidence="5">Kinesin-like protein</fullName>
    </recommendedName>
</protein>
<dbReference type="GO" id="GO:0007018">
    <property type="term" value="P:microtubule-based movement"/>
    <property type="evidence" value="ECO:0007669"/>
    <property type="project" value="InterPro"/>
</dbReference>
<keyword evidence="3 4" id="KW-0505">Motor protein</keyword>
<feature type="compositionally biased region" description="Low complexity" evidence="7">
    <location>
        <begin position="75"/>
        <end position="104"/>
    </location>
</feature>
<dbReference type="AlphaFoldDB" id="A0A830H3N4"/>
<dbReference type="SMART" id="SM00129">
    <property type="entry name" value="KISc"/>
    <property type="match status" value="1"/>
</dbReference>
<dbReference type="PRINTS" id="PR00380">
    <property type="entry name" value="KINESINHEAVY"/>
</dbReference>
<gene>
    <name evidence="9" type="ORF">PPROV_000038000</name>
</gene>
<dbReference type="InterPro" id="IPR019821">
    <property type="entry name" value="Kinesin_motor_CS"/>
</dbReference>
<evidence type="ECO:0000259" key="8">
    <source>
        <dbReference type="PROSITE" id="PS50067"/>
    </source>
</evidence>
<dbReference type="Proteomes" id="UP000660262">
    <property type="component" value="Unassembled WGS sequence"/>
</dbReference>
<organism evidence="9 10">
    <name type="scientific">Pycnococcus provasolii</name>
    <dbReference type="NCBI Taxonomy" id="41880"/>
    <lineage>
        <taxon>Eukaryota</taxon>
        <taxon>Viridiplantae</taxon>
        <taxon>Chlorophyta</taxon>
        <taxon>Pseudoscourfieldiophyceae</taxon>
        <taxon>Pseudoscourfieldiales</taxon>
        <taxon>Pycnococcaceae</taxon>
        <taxon>Pycnococcus</taxon>
    </lineage>
</organism>
<evidence type="ECO:0000256" key="2">
    <source>
        <dbReference type="ARBA" id="ARBA00022840"/>
    </source>
</evidence>
<sequence length="784" mass="87147">MYGMMHRYGWLSNNMPPQGGGDRRGSHGGGSGSDSARSYYSSSKNNNTTMTTAFLNQQQDCSLSSLADNIHQHHQQNVNNNNNDDDNNSSSSITTTPRLHQTTTPIIRKSPPNSTTHMINLDDMDPSMMPSPPPSSSNNNSDLMVTPSTIAASSAQSVRASVVLPGSGYVVDFHNPATTTSSLSSSSKTYRKHRRDNTADLQNTVKELQYLLSDAEVRRRELEHELEAREMIVAEAERTMRRHYEALDRRSRDMEQRIVSKNREHARTVASMQRKIEALLEERATVLHESSRRRQDHHRCPRGEQDEEEEEEVDGDYTIEPSKGFVWDDDSDLLSELEKSRREPVSDPSLQSKMPCSNLDSHHHKQISYLTQQLRAAKLDLEEARKHHQELESEVESLRNQPPADEEVLARLAEAERRADALAQQLYAESVARKKAHNQVRELRGNIRVIARLRPKGVCGGRDTAPCSLQPYDKYTCELKVSARGHNASNQEDETRRYEFDACLPEGTTQEQVYDEVGDVVQSALDGYKVCVFAYGQTGSGKTHTMVGSDDAPGLLPRCARQMFAGGDSKGCVTVRCQIFELYQDNLVDLLAPADGGSESTSKLTVQHEPCTGDVFVKSAETVTCTDADALLDVCKKAFSRRATASTKMNAESSRSHLMLMFFTEHVAHNVNNVTYGKLTLVDLAGSERVKKSGAEGDRLDEARAINQSLSALGDVVSALTKGEKHIPYRNSRLTKLMRDSLGGQAKTLMIVNVSPLGEDSSETKNSLDYASRVKLVTNDVVKK</sequence>
<dbReference type="SUPFAM" id="SSF52540">
    <property type="entry name" value="P-loop containing nucleoside triphosphate hydrolases"/>
    <property type="match status" value="1"/>
</dbReference>
<accession>A0A830H3N4</accession>